<organism evidence="1 2">
    <name type="scientific">Actinospica durhamensis</name>
    <dbReference type="NCBI Taxonomy" id="1508375"/>
    <lineage>
        <taxon>Bacteria</taxon>
        <taxon>Bacillati</taxon>
        <taxon>Actinomycetota</taxon>
        <taxon>Actinomycetes</taxon>
        <taxon>Catenulisporales</taxon>
        <taxon>Actinospicaceae</taxon>
        <taxon>Actinospica</taxon>
    </lineage>
</organism>
<evidence type="ECO:0000313" key="1">
    <source>
        <dbReference type="EMBL" id="MBR7839207.1"/>
    </source>
</evidence>
<dbReference type="Proteomes" id="UP000675781">
    <property type="component" value="Unassembled WGS sequence"/>
</dbReference>
<comment type="caution">
    <text evidence="1">The sequence shown here is derived from an EMBL/GenBank/DDBJ whole genome shotgun (WGS) entry which is preliminary data.</text>
</comment>
<dbReference type="RefSeq" id="WP_212533647.1">
    <property type="nucleotide sequence ID" value="NZ_JAGSOG010000395.1"/>
</dbReference>
<evidence type="ECO:0000313" key="2">
    <source>
        <dbReference type="Proteomes" id="UP000675781"/>
    </source>
</evidence>
<sequence length="86" mass="9563">MTAIFRPFAAGQLDCDMRLRELQGQERLDVLCGFLCAIGRALRKPVLMTWEGASNAAHPFLGYRVESDEVALFADPLQPWVAPGAW</sequence>
<name>A0A941EW15_9ACTN</name>
<keyword evidence="2" id="KW-1185">Reference proteome</keyword>
<accession>A0A941EW15</accession>
<proteinExistence type="predicted"/>
<gene>
    <name evidence="1" type="ORF">KDL01_38450</name>
</gene>
<protein>
    <submittedName>
        <fullName evidence="1">Uncharacterized protein</fullName>
    </submittedName>
</protein>
<dbReference type="EMBL" id="JAGSOG010000395">
    <property type="protein sequence ID" value="MBR7839207.1"/>
    <property type="molecule type" value="Genomic_DNA"/>
</dbReference>
<reference evidence="1" key="1">
    <citation type="submission" date="2021-04" db="EMBL/GenBank/DDBJ databases">
        <title>Genome based classification of Actinospica acidithermotolerans sp. nov., an actinobacterium isolated from an Indonesian hot spring.</title>
        <authorList>
            <person name="Kusuma A.B."/>
            <person name="Putra K.E."/>
            <person name="Nafisah S."/>
            <person name="Loh J."/>
            <person name="Nouioui I."/>
            <person name="Goodfellow M."/>
        </authorList>
    </citation>
    <scope>NUCLEOTIDE SEQUENCE</scope>
    <source>
        <strain evidence="1">CSCA 57</strain>
    </source>
</reference>
<dbReference type="AlphaFoldDB" id="A0A941EW15"/>